<organism evidence="1 2">
    <name type="scientific">Neiella litorisoli</name>
    <dbReference type="NCBI Taxonomy" id="2771431"/>
    <lineage>
        <taxon>Bacteria</taxon>
        <taxon>Pseudomonadati</taxon>
        <taxon>Pseudomonadota</taxon>
        <taxon>Gammaproteobacteria</taxon>
        <taxon>Alteromonadales</taxon>
        <taxon>Echinimonadaceae</taxon>
        <taxon>Neiella</taxon>
    </lineage>
</organism>
<sequence length="421" mass="46567">MATEENNLTTLLGLIKPLTQLLEKGSCLSNNHVLVSLLKGLAHPASCDNSESNHWVASQRLMQARTSLQSDDELIAALLVTGSKEVLASQALQQAWCQLIAGRCNEASQLSDPQLLVNLVTQLDAAAEWVFSHKGNASLKATAFAELERNLLGASAEQNQVTPTLARVLAVASQLSGWQQQELPCIDTIEQTGQRPDINWCHGRLIQRTNQKASEFQYVLNGMANQPLPRNLQQLPQKELQLAVMKWVVANPWAYLLTLIVYEQYVWQMEASGALLLELPAGQSEMQPTAIQVLVANNDGDELYCGSFGAFVLKILSSLNMAIFPNGMTEAELNAELSQVISQLIQYKVWRFFDGLSGEQGFYQIDPDFSDVCYGRVGQPSFSRYAKNLRQAIRSQAIQWRSDSQMQAKLINTQELNASAA</sequence>
<keyword evidence="2" id="KW-1185">Reference proteome</keyword>
<dbReference type="Proteomes" id="UP000638014">
    <property type="component" value="Unassembled WGS sequence"/>
</dbReference>
<dbReference type="RefSeq" id="WP_191144081.1">
    <property type="nucleotide sequence ID" value="NZ_JACXAF010000006.1"/>
</dbReference>
<name>A0A8J6QIW8_9GAMM</name>
<evidence type="ECO:0000313" key="1">
    <source>
        <dbReference type="EMBL" id="MBD1388976.1"/>
    </source>
</evidence>
<dbReference type="AlphaFoldDB" id="A0A8J6QIW8"/>
<reference evidence="1" key="1">
    <citation type="submission" date="2020-09" db="EMBL/GenBank/DDBJ databases">
        <title>A novel bacterium of genus Neiella, isolated from South China Sea.</title>
        <authorList>
            <person name="Huang H."/>
            <person name="Mo K."/>
            <person name="Hu Y."/>
        </authorList>
    </citation>
    <scope>NUCLEOTIDE SEQUENCE</scope>
    <source>
        <strain evidence="1">HB171785</strain>
    </source>
</reference>
<protein>
    <submittedName>
        <fullName evidence="1">Uncharacterized protein</fullName>
    </submittedName>
</protein>
<proteinExistence type="predicted"/>
<dbReference type="EMBL" id="JACXAF010000006">
    <property type="protein sequence ID" value="MBD1388976.1"/>
    <property type="molecule type" value="Genomic_DNA"/>
</dbReference>
<gene>
    <name evidence="1" type="ORF">IC617_06000</name>
</gene>
<accession>A0A8J6QIW8</accession>
<evidence type="ECO:0000313" key="2">
    <source>
        <dbReference type="Proteomes" id="UP000638014"/>
    </source>
</evidence>
<comment type="caution">
    <text evidence="1">The sequence shown here is derived from an EMBL/GenBank/DDBJ whole genome shotgun (WGS) entry which is preliminary data.</text>
</comment>